<dbReference type="InterPro" id="IPR001173">
    <property type="entry name" value="Glyco_trans_2-like"/>
</dbReference>
<dbReference type="InterPro" id="IPR029044">
    <property type="entry name" value="Nucleotide-diphossugar_trans"/>
</dbReference>
<organism evidence="2 3">
    <name type="scientific">Celerinatantimonas yamalensis</name>
    <dbReference type="NCBI Taxonomy" id="559956"/>
    <lineage>
        <taxon>Bacteria</taxon>
        <taxon>Pseudomonadati</taxon>
        <taxon>Pseudomonadota</taxon>
        <taxon>Gammaproteobacteria</taxon>
        <taxon>Celerinatantimonadaceae</taxon>
        <taxon>Celerinatantimonas</taxon>
    </lineage>
</organism>
<sequence length="316" mass="35933">MQLSVIIPAYNLQDYIGPCLASVLEQQCRFDFEVIVCDDASSDHTAQVIETMRQRYPERLQVMTNCPNLGLVATMARLLDRAKGQLIAYLDGDDLALPGKLQTMVDYLNTHPDCALAYHEADVFDSETGAQLKRFSRDFYNAQYIPQQATVEHLIRYGTFLQASSIVFRRHAFLIQALEHECQIICDYPWHIMNAGYLDGSIDRVDQVLGRYRVHANSFGAQTARDVQRRLTVTRELETACRLGQQFGVSNEAIDAGIAHVRFAAALYFLRQGEDALFSEMIQLSVQSSVYFDARHREVATLCHQPQQARQLFHFA</sequence>
<dbReference type="Gene3D" id="3.90.550.10">
    <property type="entry name" value="Spore Coat Polysaccharide Biosynthesis Protein SpsA, Chain A"/>
    <property type="match status" value="1"/>
</dbReference>
<evidence type="ECO:0000313" key="2">
    <source>
        <dbReference type="EMBL" id="MFM2486761.1"/>
    </source>
</evidence>
<gene>
    <name evidence="2" type="ORF">ABUE30_17150</name>
</gene>
<dbReference type="PANTHER" id="PTHR22916:SF3">
    <property type="entry name" value="UDP-GLCNAC:BETAGAL BETA-1,3-N-ACETYLGLUCOSAMINYLTRANSFERASE-LIKE PROTEIN 1"/>
    <property type="match status" value="1"/>
</dbReference>
<keyword evidence="3" id="KW-1185">Reference proteome</keyword>
<evidence type="ECO:0000313" key="3">
    <source>
        <dbReference type="Proteomes" id="UP001629953"/>
    </source>
</evidence>
<dbReference type="Pfam" id="PF00535">
    <property type="entry name" value="Glycos_transf_2"/>
    <property type="match status" value="1"/>
</dbReference>
<dbReference type="PANTHER" id="PTHR22916">
    <property type="entry name" value="GLYCOSYLTRANSFERASE"/>
    <property type="match status" value="1"/>
</dbReference>
<dbReference type="SUPFAM" id="SSF53448">
    <property type="entry name" value="Nucleotide-diphospho-sugar transferases"/>
    <property type="match status" value="1"/>
</dbReference>
<keyword evidence="2" id="KW-0808">Transferase</keyword>
<proteinExistence type="predicted"/>
<protein>
    <submittedName>
        <fullName evidence="2">Glycosyltransferase</fullName>
        <ecNumber evidence="2">2.4.-.-</ecNumber>
    </submittedName>
</protein>
<dbReference type="EC" id="2.4.-.-" evidence="2"/>
<keyword evidence="2" id="KW-0328">Glycosyltransferase</keyword>
<feature type="domain" description="Glycosyltransferase 2-like" evidence="1">
    <location>
        <begin position="4"/>
        <end position="118"/>
    </location>
</feature>
<dbReference type="Proteomes" id="UP001629953">
    <property type="component" value="Unassembled WGS sequence"/>
</dbReference>
<dbReference type="EMBL" id="JBEQCT010000011">
    <property type="protein sequence ID" value="MFM2486761.1"/>
    <property type="molecule type" value="Genomic_DNA"/>
</dbReference>
<name>A0ABW9GAL9_9GAMM</name>
<comment type="caution">
    <text evidence="2">The sequence shown here is derived from an EMBL/GenBank/DDBJ whole genome shotgun (WGS) entry which is preliminary data.</text>
</comment>
<dbReference type="RefSeq" id="WP_408625062.1">
    <property type="nucleotide sequence ID" value="NZ_JBEQCT010000011.1"/>
</dbReference>
<accession>A0ABW9GAL9</accession>
<reference evidence="2 3" key="1">
    <citation type="journal article" date="2013" name="Int. J. Syst. Evol. Microbiol.">
        <title>Celerinatantimonas yamalensis sp. nov., a cold-adapted diazotrophic bacterium from a cold permafrost brine.</title>
        <authorList>
            <person name="Shcherbakova V."/>
            <person name="Chuvilskaya N."/>
            <person name="Rivkina E."/>
            <person name="Demidov N."/>
            <person name="Uchaeva V."/>
            <person name="Suetin S."/>
            <person name="Suzina N."/>
            <person name="Gilichinsky D."/>
        </authorList>
    </citation>
    <scope>NUCLEOTIDE SEQUENCE [LARGE SCALE GENOMIC DNA]</scope>
    <source>
        <strain evidence="2 3">C7</strain>
    </source>
</reference>
<dbReference type="GO" id="GO:0016757">
    <property type="term" value="F:glycosyltransferase activity"/>
    <property type="evidence" value="ECO:0007669"/>
    <property type="project" value="UniProtKB-KW"/>
</dbReference>
<evidence type="ECO:0000259" key="1">
    <source>
        <dbReference type="Pfam" id="PF00535"/>
    </source>
</evidence>